<protein>
    <submittedName>
        <fullName evidence="2">Integrase core domain protein</fullName>
    </submittedName>
</protein>
<dbReference type="NCBIfam" id="NF033546">
    <property type="entry name" value="transpos_IS21"/>
    <property type="match status" value="1"/>
</dbReference>
<dbReference type="GO" id="GO:0015074">
    <property type="term" value="P:DNA integration"/>
    <property type="evidence" value="ECO:0007669"/>
    <property type="project" value="InterPro"/>
</dbReference>
<name>A0A5C6CC66_9BACT</name>
<reference evidence="2 3" key="1">
    <citation type="submission" date="2019-02" db="EMBL/GenBank/DDBJ databases">
        <title>Deep-cultivation of Planctomycetes and their phenomic and genomic characterization uncovers novel biology.</title>
        <authorList>
            <person name="Wiegand S."/>
            <person name="Jogler M."/>
            <person name="Boedeker C."/>
            <person name="Pinto D."/>
            <person name="Vollmers J."/>
            <person name="Rivas-Marin E."/>
            <person name="Kohn T."/>
            <person name="Peeters S.H."/>
            <person name="Heuer A."/>
            <person name="Rast P."/>
            <person name="Oberbeckmann S."/>
            <person name="Bunk B."/>
            <person name="Jeske O."/>
            <person name="Meyerdierks A."/>
            <person name="Storesund J.E."/>
            <person name="Kallscheuer N."/>
            <person name="Luecker S."/>
            <person name="Lage O.M."/>
            <person name="Pohl T."/>
            <person name="Merkel B.J."/>
            <person name="Hornburger P."/>
            <person name="Mueller R.-W."/>
            <person name="Bruemmer F."/>
            <person name="Labrenz M."/>
            <person name="Spormann A.M."/>
            <person name="Op Den Camp H."/>
            <person name="Overmann J."/>
            <person name="Amann R."/>
            <person name="Jetten M.S.M."/>
            <person name="Mascher T."/>
            <person name="Medema M.H."/>
            <person name="Devos D.P."/>
            <person name="Kaster A.-K."/>
            <person name="Ovreas L."/>
            <person name="Rohde M."/>
            <person name="Galperin M.Y."/>
            <person name="Jogler C."/>
        </authorList>
    </citation>
    <scope>NUCLEOTIDE SEQUENCE [LARGE SCALE GENOMIC DNA]</scope>
    <source>
        <strain evidence="2 3">Pla144</strain>
    </source>
</reference>
<proteinExistence type="predicted"/>
<evidence type="ECO:0000313" key="2">
    <source>
        <dbReference type="EMBL" id="TWU21417.1"/>
    </source>
</evidence>
<dbReference type="PANTHER" id="PTHR35004:SF7">
    <property type="entry name" value="INTEGRASE PROTEIN"/>
    <property type="match status" value="1"/>
</dbReference>
<dbReference type="PANTHER" id="PTHR35004">
    <property type="entry name" value="TRANSPOSASE RV3428C-RELATED"/>
    <property type="match status" value="1"/>
</dbReference>
<dbReference type="EMBL" id="SJPS01000010">
    <property type="protein sequence ID" value="TWU21417.1"/>
    <property type="molecule type" value="Genomic_DNA"/>
</dbReference>
<dbReference type="Pfam" id="PF22483">
    <property type="entry name" value="Mu-transpos_C_2"/>
    <property type="match status" value="1"/>
</dbReference>
<dbReference type="RefSeq" id="WP_146452872.1">
    <property type="nucleotide sequence ID" value="NZ_SJPS01000010.1"/>
</dbReference>
<dbReference type="PROSITE" id="PS50994">
    <property type="entry name" value="INTEGRASE"/>
    <property type="match status" value="1"/>
</dbReference>
<feature type="domain" description="Integrase catalytic" evidence="1">
    <location>
        <begin position="118"/>
        <end position="306"/>
    </location>
</feature>
<accession>A0A5C6CC66</accession>
<evidence type="ECO:0000259" key="1">
    <source>
        <dbReference type="PROSITE" id="PS50994"/>
    </source>
</evidence>
<sequence>MQQWTEVRRRVLTGELSKRAACREYNLSWPTLEKMLTHAEPPGYRMSKPRTKRKLDPYLPIIHEMLEADQQAPKKQRHTATRIFHRLQAEHGYDGGYTSVRNAVRQWRETSQEVFLPLSHPPGEAQVDFGHGYVDVAGERVQAALFVASLPYSDAFYIQAFPRECTESFQEGHKRAFQFFGKVPTRISYDNSKIAVTKLTGSRDRELTKEFLRLQSHYLFASHFCLVRRANEKGHVENLVGFGRRNYLVPVPKVDSFAQLNAELERRCREDLERRLYGKPATKQQLLLEEHAAMRELPSQPFDARRVTPAAANSLSLVQFDTNRYSVPVKYAHRQITVIASVDEVRLAFGGQLVARHPRHWGREQHVFDPVHYLALLEKKPGGFDHARPLEDWDLPECLLTLRRRMETEPSGLGTREFIRTLRLLESCTLKQLADAVDYALDIGIHDADSIRVILEHRRESPVGLFSLDGRPHLKTVAVTETNVSAYQALLLEGQS</sequence>
<dbReference type="Proteomes" id="UP000318437">
    <property type="component" value="Unassembled WGS sequence"/>
</dbReference>
<keyword evidence="3" id="KW-1185">Reference proteome</keyword>
<dbReference type="AlphaFoldDB" id="A0A5C6CC66"/>
<dbReference type="InterPro" id="IPR001584">
    <property type="entry name" value="Integrase_cat-core"/>
</dbReference>
<organism evidence="2 3">
    <name type="scientific">Bythopirellula polymerisocia</name>
    <dbReference type="NCBI Taxonomy" id="2528003"/>
    <lineage>
        <taxon>Bacteria</taxon>
        <taxon>Pseudomonadati</taxon>
        <taxon>Planctomycetota</taxon>
        <taxon>Planctomycetia</taxon>
        <taxon>Pirellulales</taxon>
        <taxon>Lacipirellulaceae</taxon>
        <taxon>Bythopirellula</taxon>
    </lineage>
</organism>
<gene>
    <name evidence="2" type="ORF">Pla144_46390</name>
</gene>
<evidence type="ECO:0000313" key="3">
    <source>
        <dbReference type="Proteomes" id="UP000318437"/>
    </source>
</evidence>
<dbReference type="OrthoDB" id="261225at2"/>
<comment type="caution">
    <text evidence="2">The sequence shown here is derived from an EMBL/GenBank/DDBJ whole genome shotgun (WGS) entry which is preliminary data.</text>
</comment>
<dbReference type="InterPro" id="IPR054353">
    <property type="entry name" value="IstA-like_C"/>
</dbReference>